<keyword evidence="1" id="KW-0732">Signal</keyword>
<feature type="chain" id="PRO_5032790927" evidence="1">
    <location>
        <begin position="23"/>
        <end position="130"/>
    </location>
</feature>
<dbReference type="OrthoDB" id="122699at2"/>
<dbReference type="AlphaFoldDB" id="A0A841JXM7"/>
<organism evidence="2 3">
    <name type="scientific">Silvibacterium bohemicum</name>
    <dbReference type="NCBI Taxonomy" id="1577686"/>
    <lineage>
        <taxon>Bacteria</taxon>
        <taxon>Pseudomonadati</taxon>
        <taxon>Acidobacteriota</taxon>
        <taxon>Terriglobia</taxon>
        <taxon>Terriglobales</taxon>
        <taxon>Acidobacteriaceae</taxon>
        <taxon>Silvibacterium</taxon>
    </lineage>
</organism>
<comment type="caution">
    <text evidence="2">The sequence shown here is derived from an EMBL/GenBank/DDBJ whole genome shotgun (WGS) entry which is preliminary data.</text>
</comment>
<name>A0A841JXM7_9BACT</name>
<feature type="signal peptide" evidence="1">
    <location>
        <begin position="1"/>
        <end position="22"/>
    </location>
</feature>
<reference evidence="2 3" key="1">
    <citation type="submission" date="2020-08" db="EMBL/GenBank/DDBJ databases">
        <title>Genomic Encyclopedia of Type Strains, Phase IV (KMG-IV): sequencing the most valuable type-strain genomes for metagenomic binning, comparative biology and taxonomic classification.</title>
        <authorList>
            <person name="Goeker M."/>
        </authorList>
    </citation>
    <scope>NUCLEOTIDE SEQUENCE [LARGE SCALE GENOMIC DNA]</scope>
    <source>
        <strain evidence="2 3">DSM 103733</strain>
    </source>
</reference>
<keyword evidence="3" id="KW-1185">Reference proteome</keyword>
<evidence type="ECO:0000313" key="3">
    <source>
        <dbReference type="Proteomes" id="UP000538666"/>
    </source>
</evidence>
<gene>
    <name evidence="2" type="ORF">HNQ77_004145</name>
</gene>
<dbReference type="RefSeq" id="WP_050058357.1">
    <property type="nucleotide sequence ID" value="NZ_JACHEK010000009.1"/>
</dbReference>
<evidence type="ECO:0000256" key="1">
    <source>
        <dbReference type="SAM" id="SignalP"/>
    </source>
</evidence>
<dbReference type="EMBL" id="JACHEK010000009">
    <property type="protein sequence ID" value="MBB6146173.1"/>
    <property type="molecule type" value="Genomic_DNA"/>
</dbReference>
<sequence>MRSMLRSIALTSAALCATAAFAADRAVVNVPFNFETHGISFPAGKYDASLSMNKNILTLRNIADPKEAIVWAVSPADETAIQKPLLMKFDDQGSTRELRTVQLGSRITSRLDAPARRHDAGSLVAQVSGQ</sequence>
<protein>
    <submittedName>
        <fullName evidence="2">Uncharacterized protein</fullName>
    </submittedName>
</protein>
<accession>A0A841JXM7</accession>
<evidence type="ECO:0000313" key="2">
    <source>
        <dbReference type="EMBL" id="MBB6146173.1"/>
    </source>
</evidence>
<proteinExistence type="predicted"/>
<dbReference type="Proteomes" id="UP000538666">
    <property type="component" value="Unassembled WGS sequence"/>
</dbReference>